<dbReference type="InterPro" id="IPR039377">
    <property type="entry name" value="Mn_catalase_dom"/>
</dbReference>
<keyword evidence="3" id="KW-1185">Reference proteome</keyword>
<dbReference type="CDD" id="cd01051">
    <property type="entry name" value="Mn_catalase"/>
    <property type="match status" value="1"/>
</dbReference>
<sequence>MYFHDKRLMFPVRVETPDPLFAKMLQQALGGYEGEIRVVFQYLFQAWNSRGPEKYRDLRLHTATEDLGHIEMLATAIALNLEGSPEAVQMEAARHNPMVAAVMGGMNPRAYLSGGMGALAADSEGNPFDGSWVVSTGNLAADLYANAEGEMLNQVALSRLFSMTDDPGMKEMLRFLISRDAMHQQQWLAVIEELGGHPGVLPIPNSFPHDEDHETREFAYTFLTTSADGTPAPAGRWTSGPSLDGRGEFGVKHLQPMGEEPRLAPPMPSTFPEVQELVGGAGEDTTLIVTPGD</sequence>
<proteinExistence type="inferred from homology"/>
<organism evidence="2 3">
    <name type="scientific">Deinococcus carri</name>
    <dbReference type="NCBI Taxonomy" id="1211323"/>
    <lineage>
        <taxon>Bacteria</taxon>
        <taxon>Thermotogati</taxon>
        <taxon>Deinococcota</taxon>
        <taxon>Deinococci</taxon>
        <taxon>Deinococcales</taxon>
        <taxon>Deinococcaceae</taxon>
        <taxon>Deinococcus</taxon>
    </lineage>
</organism>
<protein>
    <submittedName>
        <fullName evidence="2">Manganese catalase</fullName>
    </submittedName>
</protein>
<dbReference type="Pfam" id="PF05067">
    <property type="entry name" value="Mn_catalase"/>
    <property type="match status" value="1"/>
</dbReference>
<dbReference type="Proteomes" id="UP001401887">
    <property type="component" value="Unassembled WGS sequence"/>
</dbReference>
<dbReference type="InterPro" id="IPR007760">
    <property type="entry name" value="Mn_catalase"/>
</dbReference>
<comment type="similarity">
    <text evidence="1">Belongs to the manganese catalase family.</text>
</comment>
<evidence type="ECO:0000256" key="1">
    <source>
        <dbReference type="ARBA" id="ARBA00007644"/>
    </source>
</evidence>
<dbReference type="SUPFAM" id="SSF47240">
    <property type="entry name" value="Ferritin-like"/>
    <property type="match status" value="1"/>
</dbReference>
<dbReference type="RefSeq" id="WP_345461489.1">
    <property type="nucleotide sequence ID" value="NZ_BAABRP010000001.1"/>
</dbReference>
<gene>
    <name evidence="2" type="primary">ydbD_2</name>
    <name evidence="2" type="ORF">Dcar01_00894</name>
</gene>
<dbReference type="EMBL" id="BAABRP010000001">
    <property type="protein sequence ID" value="GAA5512180.1"/>
    <property type="molecule type" value="Genomic_DNA"/>
</dbReference>
<reference evidence="2 3" key="1">
    <citation type="submission" date="2024-02" db="EMBL/GenBank/DDBJ databases">
        <title>Deinococcus carri NBRC 110142.</title>
        <authorList>
            <person name="Ichikawa N."/>
            <person name="Katano-Makiyama Y."/>
            <person name="Hidaka K."/>
        </authorList>
    </citation>
    <scope>NUCLEOTIDE SEQUENCE [LARGE SCALE GENOMIC DNA]</scope>
    <source>
        <strain evidence="2 3">NBRC 110142</strain>
    </source>
</reference>
<accession>A0ABP9W6T3</accession>
<dbReference type="InterPro" id="IPR009078">
    <property type="entry name" value="Ferritin-like_SF"/>
</dbReference>
<evidence type="ECO:0000313" key="2">
    <source>
        <dbReference type="EMBL" id="GAA5512180.1"/>
    </source>
</evidence>
<name>A0ABP9W6T3_9DEIO</name>
<comment type="caution">
    <text evidence="2">The sequence shown here is derived from an EMBL/GenBank/DDBJ whole genome shotgun (WGS) entry which is preliminary data.</text>
</comment>
<evidence type="ECO:0000313" key="3">
    <source>
        <dbReference type="Proteomes" id="UP001401887"/>
    </source>
</evidence>
<dbReference type="Gene3D" id="1.20.1260.10">
    <property type="match status" value="1"/>
</dbReference>
<dbReference type="InterPro" id="IPR012347">
    <property type="entry name" value="Ferritin-like"/>
</dbReference>